<dbReference type="OrthoDB" id="265717at2759"/>
<evidence type="ECO:0000313" key="2">
    <source>
        <dbReference type="EMBL" id="KAG0149944.1"/>
    </source>
</evidence>
<dbReference type="InterPro" id="IPR046341">
    <property type="entry name" value="SET_dom_sf"/>
</dbReference>
<dbReference type="Pfam" id="PF00856">
    <property type="entry name" value="SET"/>
    <property type="match status" value="1"/>
</dbReference>
<feature type="domain" description="SET" evidence="1">
    <location>
        <begin position="83"/>
        <end position="215"/>
    </location>
</feature>
<dbReference type="InterPro" id="IPR053185">
    <property type="entry name" value="SET_domain_protein"/>
</dbReference>
<organism evidence="2 3">
    <name type="scientific">Cronartium quercuum f. sp. fusiforme G11</name>
    <dbReference type="NCBI Taxonomy" id="708437"/>
    <lineage>
        <taxon>Eukaryota</taxon>
        <taxon>Fungi</taxon>
        <taxon>Dikarya</taxon>
        <taxon>Basidiomycota</taxon>
        <taxon>Pucciniomycotina</taxon>
        <taxon>Pucciniomycetes</taxon>
        <taxon>Pucciniales</taxon>
        <taxon>Coleosporiaceae</taxon>
        <taxon>Cronartium</taxon>
    </lineage>
</organism>
<evidence type="ECO:0000313" key="3">
    <source>
        <dbReference type="Proteomes" id="UP000886653"/>
    </source>
</evidence>
<gene>
    <name evidence="2" type="ORF">CROQUDRAFT_58652</name>
</gene>
<dbReference type="InterPro" id="IPR001214">
    <property type="entry name" value="SET_dom"/>
</dbReference>
<dbReference type="SUPFAM" id="SSF82199">
    <property type="entry name" value="SET domain"/>
    <property type="match status" value="1"/>
</dbReference>
<comment type="caution">
    <text evidence="2">The sequence shown here is derived from an EMBL/GenBank/DDBJ whole genome shotgun (WGS) entry which is preliminary data.</text>
</comment>
<dbReference type="Gene3D" id="2.170.270.10">
    <property type="entry name" value="SET domain"/>
    <property type="match status" value="1"/>
</dbReference>
<dbReference type="AlphaFoldDB" id="A0A9P6NTH2"/>
<dbReference type="PANTHER" id="PTHR47332">
    <property type="entry name" value="SET DOMAIN-CONTAINING PROTEIN 5"/>
    <property type="match status" value="1"/>
</dbReference>
<evidence type="ECO:0000259" key="1">
    <source>
        <dbReference type="Pfam" id="PF00856"/>
    </source>
</evidence>
<reference evidence="2" key="1">
    <citation type="submission" date="2013-11" db="EMBL/GenBank/DDBJ databases">
        <title>Genome sequence of the fusiform rust pathogen reveals effectors for host alternation and coevolution with pine.</title>
        <authorList>
            <consortium name="DOE Joint Genome Institute"/>
            <person name="Smith K."/>
            <person name="Pendleton A."/>
            <person name="Kubisiak T."/>
            <person name="Anderson C."/>
            <person name="Salamov A."/>
            <person name="Aerts A."/>
            <person name="Riley R."/>
            <person name="Clum A."/>
            <person name="Lindquist E."/>
            <person name="Ence D."/>
            <person name="Campbell M."/>
            <person name="Kronenberg Z."/>
            <person name="Feau N."/>
            <person name="Dhillon B."/>
            <person name="Hamelin R."/>
            <person name="Burleigh J."/>
            <person name="Smith J."/>
            <person name="Yandell M."/>
            <person name="Nelson C."/>
            <person name="Grigoriev I."/>
            <person name="Davis J."/>
        </authorList>
    </citation>
    <scope>NUCLEOTIDE SEQUENCE</scope>
    <source>
        <strain evidence="2">G11</strain>
    </source>
</reference>
<dbReference type="Proteomes" id="UP000886653">
    <property type="component" value="Unassembled WGS sequence"/>
</dbReference>
<protein>
    <recommendedName>
        <fullName evidence="1">SET domain-containing protein</fullName>
    </recommendedName>
</protein>
<proteinExistence type="predicted"/>
<sequence>MGFVAQACYPHPSQADGEEFCIFLNLDFNDGRGLSILIQPSALPELVWHHAVLDSRRRVFSAPDRKTNPWKAGDIRGKNRGSVTATRKLGISDLVFYAHPLLIVTGEHSWPEEIWGEVLQNMVDVLPYESRQRVSKMYGLGETTSEWFRSVFDLSGFDLGIGPDDFGATVIIPEAAAFRHNCRPNVVWHMDAQTLEFHMYPLREISKGEELTISYISVVAEWEERQNVLKEFYNLSCTCAQCRLPPPERERADNQIRRILDIHDVLANWNTGSNASIEMAEELITLHKLQKLDQDLPEAYCFAAREYNAVGNVRKARQYASLALNKAIYIHGNGWRMAQDAKKLESFPENHWSHQRRLQV</sequence>
<name>A0A9P6NTH2_9BASI</name>
<accession>A0A9P6NTH2</accession>
<keyword evidence="3" id="KW-1185">Reference proteome</keyword>
<dbReference type="CDD" id="cd20071">
    <property type="entry name" value="SET_SMYD"/>
    <property type="match status" value="1"/>
</dbReference>
<dbReference type="PANTHER" id="PTHR47332:SF6">
    <property type="entry name" value="SET DOMAIN-CONTAINING PROTEIN"/>
    <property type="match status" value="1"/>
</dbReference>
<dbReference type="EMBL" id="MU167223">
    <property type="protein sequence ID" value="KAG0149944.1"/>
    <property type="molecule type" value="Genomic_DNA"/>
</dbReference>